<dbReference type="Gene3D" id="3.30.9.10">
    <property type="entry name" value="D-Amino Acid Oxidase, subunit A, domain 2"/>
    <property type="match status" value="1"/>
</dbReference>
<dbReference type="PROSITE" id="PS51257">
    <property type="entry name" value="PROKAR_LIPOPROTEIN"/>
    <property type="match status" value="1"/>
</dbReference>
<evidence type="ECO:0000259" key="1">
    <source>
        <dbReference type="Pfam" id="PF01266"/>
    </source>
</evidence>
<dbReference type="Gene3D" id="3.50.50.60">
    <property type="entry name" value="FAD/NAD(P)-binding domain"/>
    <property type="match status" value="1"/>
</dbReference>
<feature type="domain" description="FAD dependent oxidoreductase" evidence="1">
    <location>
        <begin position="7"/>
        <end position="361"/>
    </location>
</feature>
<dbReference type="Pfam" id="PF01266">
    <property type="entry name" value="DAO"/>
    <property type="match status" value="1"/>
</dbReference>
<dbReference type="PANTHER" id="PTHR42720:SF1">
    <property type="entry name" value="GLYCEROL 3-PHOSPHATE OXIDASE"/>
    <property type="match status" value="1"/>
</dbReference>
<protein>
    <recommendedName>
        <fullName evidence="1">FAD dependent oxidoreductase domain-containing protein</fullName>
    </recommendedName>
</protein>
<gene>
    <name evidence="2" type="ORF">GSLYS_00007324001</name>
</gene>
<evidence type="ECO:0000313" key="2">
    <source>
        <dbReference type="EMBL" id="CAL1533306.1"/>
    </source>
</evidence>
<sequence length="417" mass="46121">MSEIKYDVAVIGGGVVGCAVLFELTRQGFTCVLLEKNKSIMSEASAGNSGMLHTGFDSPLYSLEQQCIRSSQNEIFNIINHFSIPFKKCGAILVAWTDHQVVLTLHLKQNEKLPLLKQQAHTAGVCDVDLMTEADLYKKEPHLKQVYKGALNVPGEGVIDSNLLGLIFAQHARMQGSKILTDCQVTGVNDRMLSTTQGNVHFKVAINCAGLYGDKVDHLANINTFSITPRKGQYCVFGKSAGNFLNSMIFPVPTEKSKGVALFNSVYNNLIIGPTAEDVEGRSQQPCDPQVHLSLLLKAHWMIPELSNFSPIGQYAGLRPATEFKDYQIRTYPQLGWITVGGIRSTGVSGSLGIGQYVSERLLSDMGVEPERGSMRQLLAMPWRLDDKRSSLLFEQHQYQIMHPMCLYGHEIIDSKL</sequence>
<dbReference type="InterPro" id="IPR036188">
    <property type="entry name" value="FAD/NAD-bd_sf"/>
</dbReference>
<dbReference type="SUPFAM" id="SSF54373">
    <property type="entry name" value="FAD-linked reductases, C-terminal domain"/>
    <property type="match status" value="1"/>
</dbReference>
<dbReference type="SUPFAM" id="SSF51905">
    <property type="entry name" value="FAD/NAD(P)-binding domain"/>
    <property type="match status" value="1"/>
</dbReference>
<dbReference type="EMBL" id="CAXITT010000140">
    <property type="protein sequence ID" value="CAL1533306.1"/>
    <property type="molecule type" value="Genomic_DNA"/>
</dbReference>
<proteinExistence type="predicted"/>
<accession>A0AAV2HL90</accession>
<dbReference type="PANTHER" id="PTHR42720">
    <property type="entry name" value="GLYCEROL-3-PHOSPHATE DEHYDROGENASE"/>
    <property type="match status" value="1"/>
</dbReference>
<reference evidence="2 3" key="1">
    <citation type="submission" date="2024-04" db="EMBL/GenBank/DDBJ databases">
        <authorList>
            <consortium name="Genoscope - CEA"/>
            <person name="William W."/>
        </authorList>
    </citation>
    <scope>NUCLEOTIDE SEQUENCE [LARGE SCALE GENOMIC DNA]</scope>
</reference>
<organism evidence="2 3">
    <name type="scientific">Lymnaea stagnalis</name>
    <name type="common">Great pond snail</name>
    <name type="synonym">Helix stagnalis</name>
    <dbReference type="NCBI Taxonomy" id="6523"/>
    <lineage>
        <taxon>Eukaryota</taxon>
        <taxon>Metazoa</taxon>
        <taxon>Spiralia</taxon>
        <taxon>Lophotrochozoa</taxon>
        <taxon>Mollusca</taxon>
        <taxon>Gastropoda</taxon>
        <taxon>Heterobranchia</taxon>
        <taxon>Euthyneura</taxon>
        <taxon>Panpulmonata</taxon>
        <taxon>Hygrophila</taxon>
        <taxon>Lymnaeoidea</taxon>
        <taxon>Lymnaeidae</taxon>
        <taxon>Lymnaea</taxon>
    </lineage>
</organism>
<dbReference type="InterPro" id="IPR052745">
    <property type="entry name" value="G3P_Oxidase/Oxidoreductase"/>
</dbReference>
<name>A0AAV2HL90_LYMST</name>
<dbReference type="AlphaFoldDB" id="A0AAV2HL90"/>
<comment type="caution">
    <text evidence="2">The sequence shown here is derived from an EMBL/GenBank/DDBJ whole genome shotgun (WGS) entry which is preliminary data.</text>
</comment>
<dbReference type="InterPro" id="IPR006076">
    <property type="entry name" value="FAD-dep_OxRdtase"/>
</dbReference>
<dbReference type="Proteomes" id="UP001497497">
    <property type="component" value="Unassembled WGS sequence"/>
</dbReference>
<keyword evidence="3" id="KW-1185">Reference proteome</keyword>
<evidence type="ECO:0000313" key="3">
    <source>
        <dbReference type="Proteomes" id="UP001497497"/>
    </source>
</evidence>